<keyword evidence="2" id="KW-1185">Reference proteome</keyword>
<reference evidence="1" key="1">
    <citation type="journal article" date="2020" name="Stud. Mycol.">
        <title>101 Dothideomycetes genomes: a test case for predicting lifestyles and emergence of pathogens.</title>
        <authorList>
            <person name="Haridas S."/>
            <person name="Albert R."/>
            <person name="Binder M."/>
            <person name="Bloem J."/>
            <person name="Labutti K."/>
            <person name="Salamov A."/>
            <person name="Andreopoulos B."/>
            <person name="Baker S."/>
            <person name="Barry K."/>
            <person name="Bills G."/>
            <person name="Bluhm B."/>
            <person name="Cannon C."/>
            <person name="Castanera R."/>
            <person name="Culley D."/>
            <person name="Daum C."/>
            <person name="Ezra D."/>
            <person name="Gonzalez J."/>
            <person name="Henrissat B."/>
            <person name="Kuo A."/>
            <person name="Liang C."/>
            <person name="Lipzen A."/>
            <person name="Lutzoni F."/>
            <person name="Magnuson J."/>
            <person name="Mondo S."/>
            <person name="Nolan M."/>
            <person name="Ohm R."/>
            <person name="Pangilinan J."/>
            <person name="Park H.-J."/>
            <person name="Ramirez L."/>
            <person name="Alfaro M."/>
            <person name="Sun H."/>
            <person name="Tritt A."/>
            <person name="Yoshinaga Y."/>
            <person name="Zwiers L.-H."/>
            <person name="Turgeon B."/>
            <person name="Goodwin S."/>
            <person name="Spatafora J."/>
            <person name="Crous P."/>
            <person name="Grigoriev I."/>
        </authorList>
    </citation>
    <scope>NUCLEOTIDE SEQUENCE</scope>
    <source>
        <strain evidence="1">CBS 161.51</strain>
    </source>
</reference>
<protein>
    <submittedName>
        <fullName evidence="1">Uncharacterized protein</fullName>
    </submittedName>
</protein>
<gene>
    <name evidence="1" type="ORF">EJ02DRAFT_427320</name>
</gene>
<accession>A0A6A5S9Q5</accession>
<evidence type="ECO:0000313" key="1">
    <source>
        <dbReference type="EMBL" id="KAF1936643.1"/>
    </source>
</evidence>
<dbReference type="AlphaFoldDB" id="A0A6A5S9Q5"/>
<evidence type="ECO:0000313" key="2">
    <source>
        <dbReference type="Proteomes" id="UP000800038"/>
    </source>
</evidence>
<dbReference type="Proteomes" id="UP000800038">
    <property type="component" value="Unassembled WGS sequence"/>
</dbReference>
<dbReference type="EMBL" id="ML976177">
    <property type="protein sequence ID" value="KAF1936643.1"/>
    <property type="molecule type" value="Genomic_DNA"/>
</dbReference>
<proteinExistence type="predicted"/>
<name>A0A6A5S9Q5_9PLEO</name>
<organism evidence="1 2">
    <name type="scientific">Clathrospora elynae</name>
    <dbReference type="NCBI Taxonomy" id="706981"/>
    <lineage>
        <taxon>Eukaryota</taxon>
        <taxon>Fungi</taxon>
        <taxon>Dikarya</taxon>
        <taxon>Ascomycota</taxon>
        <taxon>Pezizomycotina</taxon>
        <taxon>Dothideomycetes</taxon>
        <taxon>Pleosporomycetidae</taxon>
        <taxon>Pleosporales</taxon>
        <taxon>Diademaceae</taxon>
        <taxon>Clathrospora</taxon>
    </lineage>
</organism>
<sequence length="123" mass="13761">MTTNNQTQAGLSTSKTTVSVTLRADGKNWKDWIKQLTNYAAAEGAFRVLDSVACPTFDNSNTKYDQIALLSPVLSADMTQQQICAAWSTAEDTNKLLCPYNKDLQRCKEDNQRAHKQWVSRDA</sequence>